<gene>
    <name evidence="3" type="ORF">O181_025608</name>
</gene>
<dbReference type="OrthoDB" id="2273864at2759"/>
<dbReference type="InterPro" id="IPR012337">
    <property type="entry name" value="RNaseH-like_sf"/>
</dbReference>
<dbReference type="PANTHER" id="PTHR35046:SF26">
    <property type="entry name" value="RNA-DIRECTED DNA POLYMERASE"/>
    <property type="match status" value="1"/>
</dbReference>
<dbReference type="PANTHER" id="PTHR35046">
    <property type="entry name" value="ZINC KNUCKLE (CCHC-TYPE) FAMILY PROTEIN"/>
    <property type="match status" value="1"/>
</dbReference>
<evidence type="ECO:0000256" key="1">
    <source>
        <dbReference type="ARBA" id="ARBA00022884"/>
    </source>
</evidence>
<evidence type="ECO:0000313" key="3">
    <source>
        <dbReference type="EMBL" id="MBW0485893.1"/>
    </source>
</evidence>
<dbReference type="PROSITE" id="PS50994">
    <property type="entry name" value="INTEGRASE"/>
    <property type="match status" value="1"/>
</dbReference>
<proteinExistence type="predicted"/>
<dbReference type="InterPro" id="IPR001584">
    <property type="entry name" value="Integrase_cat-core"/>
</dbReference>
<name>A0A9Q3CN61_9BASI</name>
<protein>
    <recommendedName>
        <fullName evidence="2">Integrase catalytic domain-containing protein</fullName>
    </recommendedName>
</protein>
<dbReference type="AlphaFoldDB" id="A0A9Q3CN61"/>
<dbReference type="GO" id="GO:0005634">
    <property type="term" value="C:nucleus"/>
    <property type="evidence" value="ECO:0007669"/>
    <property type="project" value="UniProtKB-ARBA"/>
</dbReference>
<dbReference type="GO" id="GO:0015074">
    <property type="term" value="P:DNA integration"/>
    <property type="evidence" value="ECO:0007669"/>
    <property type="project" value="InterPro"/>
</dbReference>
<dbReference type="SUPFAM" id="SSF53098">
    <property type="entry name" value="Ribonuclease H-like"/>
    <property type="match status" value="1"/>
</dbReference>
<organism evidence="3 4">
    <name type="scientific">Austropuccinia psidii MF-1</name>
    <dbReference type="NCBI Taxonomy" id="1389203"/>
    <lineage>
        <taxon>Eukaryota</taxon>
        <taxon>Fungi</taxon>
        <taxon>Dikarya</taxon>
        <taxon>Basidiomycota</taxon>
        <taxon>Pucciniomycotina</taxon>
        <taxon>Pucciniomycetes</taxon>
        <taxon>Pucciniales</taxon>
        <taxon>Sphaerophragmiaceae</taxon>
        <taxon>Austropuccinia</taxon>
    </lineage>
</organism>
<comment type="caution">
    <text evidence="3">The sequence shown here is derived from an EMBL/GenBank/DDBJ whole genome shotgun (WGS) entry which is preliminary data.</text>
</comment>
<dbReference type="GO" id="GO:0003723">
    <property type="term" value="F:RNA binding"/>
    <property type="evidence" value="ECO:0007669"/>
    <property type="project" value="UniProtKB-KW"/>
</dbReference>
<evidence type="ECO:0000313" key="4">
    <source>
        <dbReference type="Proteomes" id="UP000765509"/>
    </source>
</evidence>
<evidence type="ECO:0000259" key="2">
    <source>
        <dbReference type="PROSITE" id="PS50994"/>
    </source>
</evidence>
<feature type="domain" description="Integrase catalytic" evidence="2">
    <location>
        <begin position="46"/>
        <end position="142"/>
    </location>
</feature>
<dbReference type="EMBL" id="AVOT02008375">
    <property type="protein sequence ID" value="MBW0485893.1"/>
    <property type="molecule type" value="Genomic_DNA"/>
</dbReference>
<sequence length="142" mass="16569">MERIKTCSWWLSWRKYDINHFHSCERCQKANISTGKIFGLIIHIPEPSNPWEVVHMDWVTALPPGGEKCYNACLIIVDRYSKNPIFLQSHKDETAMDKVLLIWNRVIYHTGILKHSISDRDSKLISALWKSLNMILGTKLSF</sequence>
<keyword evidence="4" id="KW-1185">Reference proteome</keyword>
<dbReference type="Gene3D" id="3.30.420.10">
    <property type="entry name" value="Ribonuclease H-like superfamily/Ribonuclease H"/>
    <property type="match status" value="1"/>
</dbReference>
<reference evidence="3" key="1">
    <citation type="submission" date="2021-03" db="EMBL/GenBank/DDBJ databases">
        <title>Draft genome sequence of rust myrtle Austropuccinia psidii MF-1, a brazilian biotype.</title>
        <authorList>
            <person name="Quecine M.C."/>
            <person name="Pachon D.M.R."/>
            <person name="Bonatelli M.L."/>
            <person name="Correr F.H."/>
            <person name="Franceschini L.M."/>
            <person name="Leite T.F."/>
            <person name="Margarido G.R.A."/>
            <person name="Almeida C.A."/>
            <person name="Ferrarezi J.A."/>
            <person name="Labate C.A."/>
        </authorList>
    </citation>
    <scope>NUCLEOTIDE SEQUENCE</scope>
    <source>
        <strain evidence="3">MF-1</strain>
    </source>
</reference>
<keyword evidence="1" id="KW-0694">RNA-binding</keyword>
<dbReference type="Proteomes" id="UP000765509">
    <property type="component" value="Unassembled WGS sequence"/>
</dbReference>
<dbReference type="InterPro" id="IPR036397">
    <property type="entry name" value="RNaseH_sf"/>
</dbReference>
<accession>A0A9Q3CN61</accession>